<comment type="caution">
    <text evidence="4">The sequence shown here is derived from an EMBL/GenBank/DDBJ whole genome shotgun (WGS) entry which is preliminary data.</text>
</comment>
<proteinExistence type="predicted"/>
<evidence type="ECO:0000313" key="4">
    <source>
        <dbReference type="EMBL" id="TDD99551.1"/>
    </source>
</evidence>
<evidence type="ECO:0000256" key="2">
    <source>
        <dbReference type="SAM" id="SignalP"/>
    </source>
</evidence>
<feature type="signal peptide" evidence="2">
    <location>
        <begin position="1"/>
        <end position="31"/>
    </location>
</feature>
<dbReference type="InterPro" id="IPR026444">
    <property type="entry name" value="Secre_tail"/>
</dbReference>
<protein>
    <submittedName>
        <fullName evidence="4">T9SS type A sorting domain-containing protein</fullName>
    </submittedName>
</protein>
<accession>A0A4R5CHE3</accession>
<keyword evidence="5" id="KW-1185">Reference proteome</keyword>
<dbReference type="Pfam" id="PF18962">
    <property type="entry name" value="Por_Secre_tail"/>
    <property type="match status" value="1"/>
</dbReference>
<feature type="chain" id="PRO_5020674556" evidence="2">
    <location>
        <begin position="32"/>
        <end position="560"/>
    </location>
</feature>
<evidence type="ECO:0000259" key="3">
    <source>
        <dbReference type="Pfam" id="PF18962"/>
    </source>
</evidence>
<dbReference type="PANTHER" id="PTHR41339">
    <property type="entry name" value="LIPL48"/>
    <property type="match status" value="1"/>
</dbReference>
<evidence type="ECO:0000313" key="5">
    <source>
        <dbReference type="Proteomes" id="UP000295479"/>
    </source>
</evidence>
<dbReference type="AlphaFoldDB" id="A0A4R5CHE3"/>
<dbReference type="Proteomes" id="UP000295479">
    <property type="component" value="Unassembled WGS sequence"/>
</dbReference>
<gene>
    <name evidence="4" type="ORF">E0F76_02160</name>
</gene>
<evidence type="ECO:0000256" key="1">
    <source>
        <dbReference type="ARBA" id="ARBA00022729"/>
    </source>
</evidence>
<dbReference type="PANTHER" id="PTHR41339:SF1">
    <property type="entry name" value="SECRETED PROTEIN"/>
    <property type="match status" value="1"/>
</dbReference>
<name>A0A4R5CHE3_9FLAO</name>
<sequence length="560" mass="60361">MIHLLNNLTKIQMKKTYILSMLLLVSCIGFAQFTATTYRGAFAPAPTPMWTDTWTNFDPQNTVYPATNVNVSANITADTHWTAGNTYYLKGQIYVKNNVTLTIDAGVVIKGDKTATGAGLFVTKGSKINAIGTATNPIVFTSDQAPGQRITGDWGGVILLGKASYNINNGINNIEGIPATADTEFGGGLTPNDDDSSGTLKYVRIEFAGYVYAPNAEINGLTFGAVGRGTTIDYVQVSHANDDSYEWFGGTVNCKHLVAFRGLDDDFDTDNGFSGNVQFCLGIRDPQVSDNPTISTSNGFESDNNATSDPATPFTACVFSNVTIVGPHYRVTLPNGGTIANGFGRAAQLRRNSKQKIFNTIFMDYNNGLHVDGVTTETNALNNDLKFKNNIMASNTSGKVAYVNATGNNASFNAATWYANNNNITVATSTGLLIKPYDLTNAQNYLGLDYRPSSSSIAASGASFTDTSLATQDFTAVISEFFLTVYPNPYTSSFKLNFTSTNDAKVAVAIYDFSGKLLEIRTIRYEDINNQVMGSGYIPGVYVVVLKQGNINKSVRVIKN</sequence>
<keyword evidence="1 2" id="KW-0732">Signal</keyword>
<reference evidence="4 5" key="1">
    <citation type="submission" date="2019-03" db="EMBL/GenBank/DDBJ databases">
        <title>Flavobacterium AR-3-4 sp. nov. isolated from arctic soil.</title>
        <authorList>
            <person name="Chaudhary D.K."/>
        </authorList>
    </citation>
    <scope>NUCLEOTIDE SEQUENCE [LARGE SCALE GENOMIC DNA]</scope>
    <source>
        <strain evidence="4 5">AR-3-4</strain>
    </source>
</reference>
<dbReference type="NCBIfam" id="TIGR04183">
    <property type="entry name" value="Por_Secre_tail"/>
    <property type="match status" value="1"/>
</dbReference>
<dbReference type="OrthoDB" id="1521716at2"/>
<organism evidence="4 5">
    <name type="scientific">Flavobacterium cellulosilyticum</name>
    <dbReference type="NCBI Taxonomy" id="2541731"/>
    <lineage>
        <taxon>Bacteria</taxon>
        <taxon>Pseudomonadati</taxon>
        <taxon>Bacteroidota</taxon>
        <taxon>Flavobacteriia</taxon>
        <taxon>Flavobacteriales</taxon>
        <taxon>Flavobacteriaceae</taxon>
        <taxon>Flavobacterium</taxon>
    </lineage>
</organism>
<feature type="domain" description="Secretion system C-terminal sorting" evidence="3">
    <location>
        <begin position="485"/>
        <end position="556"/>
    </location>
</feature>
<dbReference type="EMBL" id="SMFK01000001">
    <property type="protein sequence ID" value="TDD99551.1"/>
    <property type="molecule type" value="Genomic_DNA"/>
</dbReference>